<dbReference type="Proteomes" id="UP000610124">
    <property type="component" value="Unassembled WGS sequence"/>
</dbReference>
<evidence type="ECO:0000256" key="7">
    <source>
        <dbReference type="SAM" id="MobiDB-lite"/>
    </source>
</evidence>
<keyword evidence="3 6" id="KW-0815">Transposition</keyword>
<comment type="similarity">
    <text evidence="2 6">Belongs to the transposase mutator family.</text>
</comment>
<reference evidence="8" key="2">
    <citation type="submission" date="2020-09" db="EMBL/GenBank/DDBJ databases">
        <authorList>
            <person name="Sun Q."/>
            <person name="Ohkuma M."/>
        </authorList>
    </citation>
    <scope>NUCLEOTIDE SEQUENCE</scope>
    <source>
        <strain evidence="8">JCM 4434</strain>
    </source>
</reference>
<organism evidence="8 9">
    <name type="scientific">Kitasatospora aureofaciens</name>
    <name type="common">Streptomyces aureofaciens</name>
    <dbReference type="NCBI Taxonomy" id="1894"/>
    <lineage>
        <taxon>Bacteria</taxon>
        <taxon>Bacillati</taxon>
        <taxon>Actinomycetota</taxon>
        <taxon>Actinomycetes</taxon>
        <taxon>Kitasatosporales</taxon>
        <taxon>Streptomycetaceae</taxon>
        <taxon>Kitasatospora</taxon>
    </lineage>
</organism>
<accession>A0A8H9I076</accession>
<dbReference type="InterPro" id="IPR001207">
    <property type="entry name" value="Transposase_mutator"/>
</dbReference>
<proteinExistence type="inferred from homology"/>
<protein>
    <recommendedName>
        <fullName evidence="6">Mutator family transposase</fullName>
    </recommendedName>
</protein>
<evidence type="ECO:0000256" key="5">
    <source>
        <dbReference type="ARBA" id="ARBA00023172"/>
    </source>
</evidence>
<evidence type="ECO:0000256" key="3">
    <source>
        <dbReference type="ARBA" id="ARBA00022578"/>
    </source>
</evidence>
<gene>
    <name evidence="8" type="ORF">GCM10010502_69290</name>
</gene>
<evidence type="ECO:0000313" key="9">
    <source>
        <dbReference type="Proteomes" id="UP000610124"/>
    </source>
</evidence>
<dbReference type="GO" id="GO:0006313">
    <property type="term" value="P:DNA transposition"/>
    <property type="evidence" value="ECO:0007669"/>
    <property type="project" value="UniProtKB-UniRule"/>
</dbReference>
<evidence type="ECO:0000256" key="4">
    <source>
        <dbReference type="ARBA" id="ARBA00023125"/>
    </source>
</evidence>
<dbReference type="GO" id="GO:0003677">
    <property type="term" value="F:DNA binding"/>
    <property type="evidence" value="ECO:0007669"/>
    <property type="project" value="UniProtKB-UniRule"/>
</dbReference>
<feature type="region of interest" description="Disordered" evidence="7">
    <location>
        <begin position="63"/>
        <end position="104"/>
    </location>
</feature>
<dbReference type="PANTHER" id="PTHR33217">
    <property type="entry name" value="TRANSPOSASE FOR INSERTION SEQUENCE ELEMENT IS1081"/>
    <property type="match status" value="1"/>
</dbReference>
<evidence type="ECO:0000256" key="2">
    <source>
        <dbReference type="ARBA" id="ARBA00010961"/>
    </source>
</evidence>
<sequence length="104" mass="11093">MHPKIRLGQAHSCVLVLLGVRLDGTKELIALAEGLRESTESWADLLRDCRRRGMRDPELVVGDGAMGLGGRSARCSRPPGRSGAGFTNPATSPTACRSPRSPAR</sequence>
<dbReference type="Pfam" id="PF00872">
    <property type="entry name" value="Transposase_mut"/>
    <property type="match status" value="1"/>
</dbReference>
<evidence type="ECO:0000256" key="6">
    <source>
        <dbReference type="RuleBase" id="RU365089"/>
    </source>
</evidence>
<dbReference type="EMBL" id="BMUB01000033">
    <property type="protein sequence ID" value="GGV04649.1"/>
    <property type="molecule type" value="Genomic_DNA"/>
</dbReference>
<keyword evidence="6" id="KW-0814">Transposable element</keyword>
<reference evidence="8" key="1">
    <citation type="journal article" date="2014" name="Int. J. Syst. Evol. Microbiol.">
        <title>Complete genome sequence of Corynebacterium casei LMG S-19264T (=DSM 44701T), isolated from a smear-ripened cheese.</title>
        <authorList>
            <consortium name="US DOE Joint Genome Institute (JGI-PGF)"/>
            <person name="Walter F."/>
            <person name="Albersmeier A."/>
            <person name="Kalinowski J."/>
            <person name="Ruckert C."/>
        </authorList>
    </citation>
    <scope>NUCLEOTIDE SEQUENCE</scope>
    <source>
        <strain evidence="8">JCM 4434</strain>
    </source>
</reference>
<name>A0A8H9I076_KITAU</name>
<comment type="caution">
    <text evidence="8">The sequence shown here is derived from an EMBL/GenBank/DDBJ whole genome shotgun (WGS) entry which is preliminary data.</text>
</comment>
<evidence type="ECO:0000313" key="8">
    <source>
        <dbReference type="EMBL" id="GGV04649.1"/>
    </source>
</evidence>
<dbReference type="PANTHER" id="PTHR33217:SF9">
    <property type="entry name" value="MUTATOR FAMILY TRANSPOSASE"/>
    <property type="match status" value="1"/>
</dbReference>
<keyword evidence="4 6" id="KW-0238">DNA-binding</keyword>
<comment type="function">
    <text evidence="1 6">Required for the transposition of the insertion element.</text>
</comment>
<dbReference type="AlphaFoldDB" id="A0A8H9I076"/>
<dbReference type="GO" id="GO:0004803">
    <property type="term" value="F:transposase activity"/>
    <property type="evidence" value="ECO:0007669"/>
    <property type="project" value="UniProtKB-UniRule"/>
</dbReference>
<keyword evidence="5 6" id="KW-0233">DNA recombination</keyword>
<evidence type="ECO:0000256" key="1">
    <source>
        <dbReference type="ARBA" id="ARBA00002190"/>
    </source>
</evidence>